<dbReference type="AlphaFoldDB" id="A0A975G6D9"/>
<keyword evidence="1" id="KW-0238">DNA-binding</keyword>
<feature type="domain" description="SpoVT-AbrB" evidence="2">
    <location>
        <begin position="70"/>
        <end position="115"/>
    </location>
</feature>
<reference evidence="3" key="1">
    <citation type="submission" date="2021-04" db="EMBL/GenBank/DDBJ databases">
        <title>Luteolibacter sp. 32A isolated from the skin of an Anderson's salamander (Ambystoma andersonii).</title>
        <authorList>
            <person name="Spergser J."/>
            <person name="Busse H.-J."/>
        </authorList>
    </citation>
    <scope>NUCLEOTIDE SEQUENCE</scope>
    <source>
        <strain evidence="3">32A</strain>
    </source>
</reference>
<evidence type="ECO:0000259" key="2">
    <source>
        <dbReference type="PROSITE" id="PS51740"/>
    </source>
</evidence>
<evidence type="ECO:0000313" key="3">
    <source>
        <dbReference type="EMBL" id="QUE49803.1"/>
    </source>
</evidence>
<name>A0A975G6D9_9BACT</name>
<dbReference type="GO" id="GO:0003677">
    <property type="term" value="F:DNA binding"/>
    <property type="evidence" value="ECO:0007669"/>
    <property type="project" value="UniProtKB-UniRule"/>
</dbReference>
<dbReference type="InterPro" id="IPR038619">
    <property type="entry name" value="MraZ_sf"/>
</dbReference>
<dbReference type="Gene3D" id="3.40.1550.20">
    <property type="entry name" value="Transcriptional regulator MraZ domain"/>
    <property type="match status" value="1"/>
</dbReference>
<dbReference type="InterPro" id="IPR007159">
    <property type="entry name" value="SpoVT-AbrB_dom"/>
</dbReference>
<dbReference type="KEGG" id="lamb:KBB96_13080"/>
<evidence type="ECO:0000313" key="4">
    <source>
        <dbReference type="Proteomes" id="UP000676169"/>
    </source>
</evidence>
<dbReference type="SUPFAM" id="SSF89447">
    <property type="entry name" value="AbrB/MazE/MraZ-like"/>
    <property type="match status" value="1"/>
</dbReference>
<dbReference type="EMBL" id="CP073100">
    <property type="protein sequence ID" value="QUE49803.1"/>
    <property type="molecule type" value="Genomic_DNA"/>
</dbReference>
<dbReference type="Proteomes" id="UP000676169">
    <property type="component" value="Chromosome"/>
</dbReference>
<proteinExistence type="predicted"/>
<dbReference type="InterPro" id="IPR020603">
    <property type="entry name" value="MraZ_dom"/>
</dbReference>
<keyword evidence="4" id="KW-1185">Reference proteome</keyword>
<dbReference type="InterPro" id="IPR035644">
    <property type="entry name" value="MraZ_C"/>
</dbReference>
<gene>
    <name evidence="3" type="ORF">KBB96_13080</name>
</gene>
<organism evidence="3 4">
    <name type="scientific">Luteolibacter ambystomatis</name>
    <dbReference type="NCBI Taxonomy" id="2824561"/>
    <lineage>
        <taxon>Bacteria</taxon>
        <taxon>Pseudomonadati</taxon>
        <taxon>Verrucomicrobiota</taxon>
        <taxon>Verrucomicrobiia</taxon>
        <taxon>Verrucomicrobiales</taxon>
        <taxon>Verrucomicrobiaceae</taxon>
        <taxon>Luteolibacter</taxon>
    </lineage>
</organism>
<evidence type="ECO:0000256" key="1">
    <source>
        <dbReference type="PROSITE-ProRule" id="PRU01076"/>
    </source>
</evidence>
<dbReference type="PROSITE" id="PS51740">
    <property type="entry name" value="SPOVT_ABRB"/>
    <property type="match status" value="1"/>
</dbReference>
<dbReference type="InterPro" id="IPR037914">
    <property type="entry name" value="SpoVT-AbrB_sf"/>
</dbReference>
<dbReference type="RefSeq" id="WP_211629892.1">
    <property type="nucleotide sequence ID" value="NZ_CP073100.1"/>
</dbReference>
<sequence>MDPKFRVSIQPAWRPAPSEVLRLLFSKTHGMPVIKVLTQEAFDERVAVVEASDLSPAKKRATLDSLYMLCREASLNEQGKLLVPKDLSEKAGIEAEAEVIIAGRGKHFEIWSKANHERALEIEMNQDDEDELGVL</sequence>
<accession>A0A975G6D9</accession>
<dbReference type="CDD" id="cd16321">
    <property type="entry name" value="MraZ_C"/>
    <property type="match status" value="1"/>
</dbReference>
<dbReference type="Pfam" id="PF02381">
    <property type="entry name" value="MraZ"/>
    <property type="match status" value="1"/>
</dbReference>
<protein>
    <submittedName>
        <fullName evidence="3">Division/cell wall cluster transcriptional repressor MraZ</fullName>
    </submittedName>
</protein>